<dbReference type="KEGG" id="dma:DMR_00880"/>
<accession>C4XTR4</accession>
<evidence type="ECO:0000313" key="1">
    <source>
        <dbReference type="EMBL" id="BAH73579.1"/>
    </source>
</evidence>
<name>C4XTR4_SOLM1</name>
<dbReference type="Proteomes" id="UP000009071">
    <property type="component" value="Chromosome"/>
</dbReference>
<evidence type="ECO:0000313" key="2">
    <source>
        <dbReference type="Proteomes" id="UP000009071"/>
    </source>
</evidence>
<dbReference type="EMBL" id="AP010904">
    <property type="protein sequence ID" value="BAH73579.1"/>
    <property type="molecule type" value="Genomic_DNA"/>
</dbReference>
<proteinExistence type="predicted"/>
<organism evidence="1 2">
    <name type="scientific">Solidesulfovibrio magneticus (strain ATCC 700980 / DSM 13731 / RS-1)</name>
    <name type="common">Desulfovibrio magneticus</name>
    <dbReference type="NCBI Taxonomy" id="573370"/>
    <lineage>
        <taxon>Bacteria</taxon>
        <taxon>Pseudomonadati</taxon>
        <taxon>Thermodesulfobacteriota</taxon>
        <taxon>Desulfovibrionia</taxon>
        <taxon>Desulfovibrionales</taxon>
        <taxon>Desulfovibrionaceae</taxon>
        <taxon>Solidesulfovibrio</taxon>
    </lineage>
</organism>
<reference evidence="1 2" key="1">
    <citation type="journal article" date="2009" name="Genome Res.">
        <title>Whole genome sequence of Desulfovibrio magneticus strain RS-1 revealed common gene clusters in magnetotactic bacteria.</title>
        <authorList>
            <person name="Nakazawa H."/>
            <person name="Arakaki A."/>
            <person name="Narita-Yamada S."/>
            <person name="Yashiro I."/>
            <person name="Jinno K."/>
            <person name="Aoki N."/>
            <person name="Tsuruyama A."/>
            <person name="Okamura Y."/>
            <person name="Tanikawa S."/>
            <person name="Fujita N."/>
            <person name="Takeyama H."/>
            <person name="Matsunaga T."/>
        </authorList>
    </citation>
    <scope>NUCLEOTIDE SEQUENCE [LARGE SCALE GENOMIC DNA]</scope>
    <source>
        <strain evidence="2">ATCC 700980 / DSM 13731 / RS-1</strain>
    </source>
</reference>
<protein>
    <submittedName>
        <fullName evidence="1">Uncharacterized protein</fullName>
    </submittedName>
</protein>
<dbReference type="HOGENOM" id="CLU_2769087_0_0_7"/>
<gene>
    <name evidence="1" type="ordered locus">DMR_00880</name>
</gene>
<keyword evidence="2" id="KW-1185">Reference proteome</keyword>
<sequence length="69" mass="7680">MGKAPKTQEKGFYGEVSQVQSMYRTGGRSTAGRKDGSILPLKQIKEKGPHRMKTFMQNILCSSQKHAPI</sequence>
<dbReference type="AlphaFoldDB" id="C4XTR4"/>